<keyword evidence="3" id="KW-1185">Reference proteome</keyword>
<reference evidence="2 3" key="1">
    <citation type="submission" date="2019-08" db="EMBL/GenBank/DDBJ databases">
        <title>In-depth cultivation of the pig gut microbiome towards novel bacterial diversity and tailored functional studies.</title>
        <authorList>
            <person name="Wylensek D."/>
            <person name="Hitch T.C.A."/>
            <person name="Clavel T."/>
        </authorList>
    </citation>
    <scope>NUCLEOTIDE SEQUENCE [LARGE SCALE GENOMIC DNA]</scope>
    <source>
        <strain evidence="2 3">CA-Schmier-601-WT-1</strain>
    </source>
</reference>
<evidence type="ECO:0000313" key="2">
    <source>
        <dbReference type="EMBL" id="MST73248.1"/>
    </source>
</evidence>
<feature type="compositionally biased region" description="Polar residues" evidence="1">
    <location>
        <begin position="1"/>
        <end position="14"/>
    </location>
</feature>
<feature type="region of interest" description="Disordered" evidence="1">
    <location>
        <begin position="365"/>
        <end position="384"/>
    </location>
</feature>
<name>A0A6N7XPR2_9ACTN</name>
<evidence type="ECO:0000256" key="1">
    <source>
        <dbReference type="SAM" id="MobiDB-lite"/>
    </source>
</evidence>
<comment type="caution">
    <text evidence="2">The sequence shown here is derived from an EMBL/GenBank/DDBJ whole genome shotgun (WGS) entry which is preliminary data.</text>
</comment>
<dbReference type="RefSeq" id="WP_154435927.1">
    <property type="nucleotide sequence ID" value="NZ_VUNC01000008.1"/>
</dbReference>
<sequence length="457" mass="49457">MQSNPDASEVTARQGNGEAISIGNHEKDASASRDLPQCNRAEAEEPFSESGEAELGRPASTVVSPAVSILGGIDRERLVALSRNVSATANHIAAMGAAVQLPEVKPPIANIQGTSELLRGFTKDIVTQMSGVDRLSSAMVSTVQSAISTDSAISSAMGGIAAIMQKLTSSGSTLANAITTASSVSSELGQISEFQLPGSLEFGKDIAAKMAANNEAIESSVSSMAKALRSVWGHYGGIADAVVARLRSTIPPVLDQLAVLPGFDWNSIQDGLVKWGEYGWVFVAEAPIDLLLHVPGSRKDADRIMRSYASPRHLVKVRARLAEKARKRRDLEEALWLFDSKHYKPCAMMLCALIEGELLVRARKGEGRRGKRRPKEPIERMKSQCRPTDPEAFEALGAFASFDHFFAQGNDFDRSVEDDLNRNFLQHGMMYKPVTRTVCVKLILLLDALIVSFDTYL</sequence>
<dbReference type="EMBL" id="VUNC01000008">
    <property type="protein sequence ID" value="MST73248.1"/>
    <property type="molecule type" value="Genomic_DNA"/>
</dbReference>
<evidence type="ECO:0000313" key="3">
    <source>
        <dbReference type="Proteomes" id="UP000469325"/>
    </source>
</evidence>
<feature type="region of interest" description="Disordered" evidence="1">
    <location>
        <begin position="1"/>
        <end position="59"/>
    </location>
</feature>
<dbReference type="Proteomes" id="UP000469325">
    <property type="component" value="Unassembled WGS sequence"/>
</dbReference>
<dbReference type="AlphaFoldDB" id="A0A6N7XPR2"/>
<accession>A0A6N7XPR2</accession>
<organism evidence="2 3">
    <name type="scientific">Olsenella porci</name>
    <dbReference type="NCBI Taxonomy" id="2652279"/>
    <lineage>
        <taxon>Bacteria</taxon>
        <taxon>Bacillati</taxon>
        <taxon>Actinomycetota</taxon>
        <taxon>Coriobacteriia</taxon>
        <taxon>Coriobacteriales</taxon>
        <taxon>Atopobiaceae</taxon>
        <taxon>Olsenella</taxon>
    </lineage>
</organism>
<protein>
    <submittedName>
        <fullName evidence="2">Uncharacterized protein</fullName>
    </submittedName>
</protein>
<gene>
    <name evidence="2" type="ORF">FYJ68_09055</name>
</gene>
<proteinExistence type="predicted"/>